<dbReference type="CDD" id="cd00165">
    <property type="entry name" value="S4"/>
    <property type="match status" value="1"/>
</dbReference>
<feature type="domain" description="RNA-binding S4" evidence="2">
    <location>
        <begin position="10"/>
        <end position="68"/>
    </location>
</feature>
<dbReference type="Pfam" id="PF13275">
    <property type="entry name" value="S4_2"/>
    <property type="match status" value="1"/>
</dbReference>
<dbReference type="RefSeq" id="WP_309955253.1">
    <property type="nucleotide sequence ID" value="NZ_CP136414.1"/>
</dbReference>
<reference evidence="3 4" key="1">
    <citation type="submission" date="2023-07" db="EMBL/GenBank/DDBJ databases">
        <title>Sequencing the genomes of 1000 actinobacteria strains.</title>
        <authorList>
            <person name="Klenk H.-P."/>
        </authorList>
    </citation>
    <scope>NUCLEOTIDE SEQUENCE [LARGE SCALE GENOMIC DNA]</scope>
    <source>
        <strain evidence="3 4">DSM 15539</strain>
    </source>
</reference>
<protein>
    <submittedName>
        <fullName evidence="3">Ribosome-associated protein</fullName>
    </submittedName>
</protein>
<evidence type="ECO:0000256" key="1">
    <source>
        <dbReference type="PROSITE-ProRule" id="PRU00182"/>
    </source>
</evidence>
<name>A0ABU1T115_9ACTO</name>
<dbReference type="InterPro" id="IPR036986">
    <property type="entry name" value="S4_RNA-bd_sf"/>
</dbReference>
<dbReference type="Gene3D" id="3.10.290.10">
    <property type="entry name" value="RNA-binding S4 domain"/>
    <property type="match status" value="1"/>
</dbReference>
<dbReference type="SUPFAM" id="SSF55174">
    <property type="entry name" value="Alpha-L RNA-binding motif"/>
    <property type="match status" value="1"/>
</dbReference>
<gene>
    <name evidence="3" type="ORF">J2S36_000533</name>
</gene>
<evidence type="ECO:0000313" key="3">
    <source>
        <dbReference type="EMBL" id="MDR6938990.1"/>
    </source>
</evidence>
<dbReference type="Proteomes" id="UP001266099">
    <property type="component" value="Unassembled WGS sequence"/>
</dbReference>
<evidence type="ECO:0000313" key="4">
    <source>
        <dbReference type="Proteomes" id="UP001266099"/>
    </source>
</evidence>
<dbReference type="PROSITE" id="PS50889">
    <property type="entry name" value="S4"/>
    <property type="match status" value="1"/>
</dbReference>
<dbReference type="InterPro" id="IPR002942">
    <property type="entry name" value="S4_RNA-bd"/>
</dbReference>
<keyword evidence="1" id="KW-0694">RNA-binding</keyword>
<dbReference type="EMBL" id="JAVDUJ010000001">
    <property type="protein sequence ID" value="MDR6938990.1"/>
    <property type="molecule type" value="Genomic_DNA"/>
</dbReference>
<accession>A0ABU1T115</accession>
<sequence length="74" mass="8296">MHQYQLRLPIRLSQFLKLSNLAENGAQAKELIHAQCVLVNGQTQIHPAHQLQDGDEVTIDDGLNKPITLRVVSE</sequence>
<keyword evidence="4" id="KW-1185">Reference proteome</keyword>
<organism evidence="3 4">
    <name type="scientific">Arcanobacterium hippocoleae</name>
    <dbReference type="NCBI Taxonomy" id="149017"/>
    <lineage>
        <taxon>Bacteria</taxon>
        <taxon>Bacillati</taxon>
        <taxon>Actinomycetota</taxon>
        <taxon>Actinomycetes</taxon>
        <taxon>Actinomycetales</taxon>
        <taxon>Actinomycetaceae</taxon>
        <taxon>Arcanobacterium</taxon>
    </lineage>
</organism>
<proteinExistence type="predicted"/>
<dbReference type="SMART" id="SM00363">
    <property type="entry name" value="S4"/>
    <property type="match status" value="1"/>
</dbReference>
<comment type="caution">
    <text evidence="3">The sequence shown here is derived from an EMBL/GenBank/DDBJ whole genome shotgun (WGS) entry which is preliminary data.</text>
</comment>
<evidence type="ECO:0000259" key="2">
    <source>
        <dbReference type="SMART" id="SM00363"/>
    </source>
</evidence>